<dbReference type="Proteomes" id="UP000203366">
    <property type="component" value="Segment"/>
</dbReference>
<feature type="region of interest" description="Disordered" evidence="1">
    <location>
        <begin position="85"/>
        <end position="204"/>
    </location>
</feature>
<feature type="compositionally biased region" description="Polar residues" evidence="1">
    <location>
        <begin position="91"/>
        <end position="107"/>
    </location>
</feature>
<protein>
    <submittedName>
        <fullName evidence="2">Uncharacterized protein</fullName>
    </submittedName>
</protein>
<dbReference type="OrthoDB" id="34876at10239"/>
<gene>
    <name evidence="2" type="ORF">LAU_0275</name>
</gene>
<keyword evidence="3" id="KW-1185">Reference proteome</keyword>
<dbReference type="EMBL" id="HQ113105">
    <property type="protein sequence ID" value="AEA07126.1"/>
    <property type="molecule type" value="Genomic_DNA"/>
</dbReference>
<evidence type="ECO:0000313" key="2">
    <source>
        <dbReference type="EMBL" id="AEA07126.1"/>
    </source>
</evidence>
<reference evidence="2 3" key="1">
    <citation type="journal article" date="2011" name="Environ. Microbiol.">
        <title>Lausannevirus, a giant amoebal virus encoding histone doublets.</title>
        <authorList>
            <person name="Thomas V."/>
            <person name="Bertelli C."/>
            <person name="Collyn F."/>
            <person name="Casson N."/>
            <person name="Telenti A."/>
            <person name="Goesmann A."/>
            <person name="Croxatto A."/>
            <person name="Greub G."/>
        </authorList>
    </citation>
    <scope>NUCLEOTIDE SEQUENCE [LARGE SCALE GENOMIC DNA]</scope>
    <source>
        <strain evidence="2">7715</strain>
    </source>
</reference>
<dbReference type="GeneID" id="10399858"/>
<proteinExistence type="predicted"/>
<accession>F2WLK3</accession>
<dbReference type="RefSeq" id="YP_004347238.1">
    <property type="nucleotide sequence ID" value="NC_015326.1"/>
</dbReference>
<sequence>MLLRNFKDKKVQFFWSVLRILHFPLQVFFLCLFKGFSIHPNSLHLFLLCQIFLLGSVGGIDGKFVANGTDKISGERSESAIEDRAKFDETGLNTSSSRRTDGQSGSNVVLHRDNHTMLSSKGRARSDPERREVTIDTRRRSGSGKSSTDQMDVNSSSVTNTSPVALFGLGVKSDSGRRRSDRVSGSGKAREESTSGDGGNRSVY</sequence>
<evidence type="ECO:0000313" key="3">
    <source>
        <dbReference type="Proteomes" id="UP000203366"/>
    </source>
</evidence>
<dbReference type="KEGG" id="vg:10399858"/>
<name>F2WLK3_9VIRU</name>
<organism evidence="2 3">
    <name type="scientific">Lausannevirus</name>
    <dbReference type="NCBI Taxonomy" id="999883"/>
    <lineage>
        <taxon>Viruses</taxon>
        <taxon>Varidnaviria</taxon>
        <taxon>Bamfordvirae</taxon>
        <taxon>Nucleocytoviricota</taxon>
        <taxon>Megaviricetes</taxon>
        <taxon>Pimascovirales</taxon>
        <taxon>Pimascovirales incertae sedis</taxon>
        <taxon>Marseilleviridae</taxon>
        <taxon>Losannavirus</taxon>
        <taxon>Losannavirus lausannense</taxon>
    </lineage>
</organism>
<feature type="compositionally biased region" description="Low complexity" evidence="1">
    <location>
        <begin position="143"/>
        <end position="162"/>
    </location>
</feature>
<evidence type="ECO:0000256" key="1">
    <source>
        <dbReference type="SAM" id="MobiDB-lite"/>
    </source>
</evidence>
<feature type="compositionally biased region" description="Basic and acidic residues" evidence="1">
    <location>
        <begin position="124"/>
        <end position="139"/>
    </location>
</feature>
<feature type="compositionally biased region" description="Basic and acidic residues" evidence="1">
    <location>
        <begin position="174"/>
        <end position="193"/>
    </location>
</feature>